<evidence type="ECO:0000256" key="7">
    <source>
        <dbReference type="ARBA" id="ARBA00023136"/>
    </source>
</evidence>
<dbReference type="HOGENOM" id="CLU_016047_0_2_6"/>
<feature type="transmembrane region" description="Helical" evidence="8">
    <location>
        <begin position="273"/>
        <end position="293"/>
    </location>
</feature>
<evidence type="ECO:0000256" key="4">
    <source>
        <dbReference type="ARBA" id="ARBA00022519"/>
    </source>
</evidence>
<protein>
    <submittedName>
        <fullName evidence="10">Sugar ABC transporter permease protein YurN</fullName>
    </submittedName>
</protein>
<geneLocation type="plasmid" evidence="10 11">
    <name>pEA320</name>
</geneLocation>
<keyword evidence="6 8" id="KW-1133">Transmembrane helix</keyword>
<organism evidence="10 11">
    <name type="scientific">Pantoea ananatis (strain AJ13355)</name>
    <dbReference type="NCBI Taxonomy" id="932677"/>
    <lineage>
        <taxon>Bacteria</taxon>
        <taxon>Pseudomonadati</taxon>
        <taxon>Pseudomonadota</taxon>
        <taxon>Gammaproteobacteria</taxon>
        <taxon>Enterobacterales</taxon>
        <taxon>Erwiniaceae</taxon>
        <taxon>Pantoea</taxon>
    </lineage>
</organism>
<dbReference type="PROSITE" id="PS50928">
    <property type="entry name" value="ABC_TM1"/>
    <property type="match status" value="1"/>
</dbReference>
<keyword evidence="10" id="KW-0614">Plasmid</keyword>
<reference evidence="11" key="1">
    <citation type="journal article" date="2012" name="Appl. Microbiol. Biotechnol.">
        <title>The complete genome sequence of Pantoea ananatis AJ13355, an organism with great biotechnological potential.</title>
        <authorList>
            <person name="Hara Y."/>
            <person name="Kadotani N."/>
            <person name="Izui H."/>
            <person name="Katashkina J.I."/>
            <person name="Kuvaeva T.M."/>
            <person name="Andreeva I.G."/>
            <person name="Golubeva L.I."/>
            <person name="Malko D.B."/>
            <person name="Makeev V.J."/>
            <person name="Mashko S.V."/>
            <person name="Kozlov Y.I."/>
        </authorList>
    </citation>
    <scope>NUCLEOTIDE SEQUENCE [LARGE SCALE GENOMIC DNA]</scope>
    <source>
        <strain evidence="11">AJ13355</strain>
        <plasmid evidence="11">Plasmid pEA320</plasmid>
    </source>
</reference>
<evidence type="ECO:0000313" key="10">
    <source>
        <dbReference type="EMBL" id="BAK14067.1"/>
    </source>
</evidence>
<keyword evidence="4" id="KW-0997">Cell inner membrane</keyword>
<feature type="transmembrane region" description="Helical" evidence="8">
    <location>
        <begin position="119"/>
        <end position="139"/>
    </location>
</feature>
<dbReference type="Pfam" id="PF00528">
    <property type="entry name" value="BPD_transp_1"/>
    <property type="match status" value="1"/>
</dbReference>
<dbReference type="InterPro" id="IPR000515">
    <property type="entry name" value="MetI-like"/>
</dbReference>
<evidence type="ECO:0000256" key="2">
    <source>
        <dbReference type="ARBA" id="ARBA00022448"/>
    </source>
</evidence>
<keyword evidence="5 8" id="KW-0812">Transmembrane</keyword>
<accession>A0A0H3L3W9</accession>
<dbReference type="Proteomes" id="UP000006690">
    <property type="component" value="Plasmid pEA320"/>
</dbReference>
<evidence type="ECO:0000256" key="3">
    <source>
        <dbReference type="ARBA" id="ARBA00022475"/>
    </source>
</evidence>
<evidence type="ECO:0000256" key="1">
    <source>
        <dbReference type="ARBA" id="ARBA00004429"/>
    </source>
</evidence>
<dbReference type="RefSeq" id="WP_014598295.1">
    <property type="nucleotide sequence ID" value="NC_017533.1"/>
</dbReference>
<dbReference type="PANTHER" id="PTHR30193:SF37">
    <property type="entry name" value="INNER MEMBRANE ABC TRANSPORTER PERMEASE PROTEIN YCJO"/>
    <property type="match status" value="1"/>
</dbReference>
<feature type="domain" description="ABC transmembrane type-1" evidence="9">
    <location>
        <begin position="82"/>
        <end position="294"/>
    </location>
</feature>
<evidence type="ECO:0000256" key="8">
    <source>
        <dbReference type="RuleBase" id="RU363032"/>
    </source>
</evidence>
<dbReference type="GO" id="GO:0005886">
    <property type="term" value="C:plasma membrane"/>
    <property type="evidence" value="ECO:0007669"/>
    <property type="project" value="UniProtKB-SubCell"/>
</dbReference>
<sequence>MAMNTLATASPALRSGVGSLQLCGYLLILPALGFLLLFTHYPALATVWESLFSASRNGHPAQFVGLDNYAALLDDDVFIRSLWNNLLYALVTIPLAVMLALLMALAVNRRLAANAVIRAAFFIPSLLPMIAIANLWLFFYTPQLGLLNKLLSLFSIAPVNWLGEPGTSLWCLMAVSVWREAGFFMIFYLAALQQIDPRVREAAEIEGASKGYFFRRVQWPLLMPTTLFVLINASMNAFRIVDQVIAMTNGGPDNSSSLLLFYIYRTAFSYWDLPAAAAMTVVLLLILAAIALVKFKLMDKRAHYQ</sequence>
<comment type="subcellular location">
    <subcellularLocation>
        <location evidence="1">Cell inner membrane</location>
        <topology evidence="1">Multi-pass membrane protein</topology>
    </subcellularLocation>
    <subcellularLocation>
        <location evidence="8">Cell membrane</location>
        <topology evidence="8">Multi-pass membrane protein</topology>
    </subcellularLocation>
</comment>
<dbReference type="PANTHER" id="PTHR30193">
    <property type="entry name" value="ABC TRANSPORTER PERMEASE PROTEIN"/>
    <property type="match status" value="1"/>
</dbReference>
<dbReference type="CDD" id="cd06261">
    <property type="entry name" value="TM_PBP2"/>
    <property type="match status" value="1"/>
</dbReference>
<feature type="transmembrane region" description="Helical" evidence="8">
    <location>
        <begin position="86"/>
        <end position="107"/>
    </location>
</feature>
<dbReference type="EMBL" id="AP012033">
    <property type="protein sequence ID" value="BAK14067.1"/>
    <property type="molecule type" value="Genomic_DNA"/>
</dbReference>
<comment type="similarity">
    <text evidence="8">Belongs to the binding-protein-dependent transport system permease family.</text>
</comment>
<evidence type="ECO:0000256" key="6">
    <source>
        <dbReference type="ARBA" id="ARBA00022989"/>
    </source>
</evidence>
<dbReference type="Gene3D" id="1.10.3720.10">
    <property type="entry name" value="MetI-like"/>
    <property type="match status" value="1"/>
</dbReference>
<feature type="transmembrane region" description="Helical" evidence="8">
    <location>
        <begin position="167"/>
        <end position="190"/>
    </location>
</feature>
<dbReference type="AlphaFoldDB" id="A0A0H3L3W9"/>
<keyword evidence="2 8" id="KW-0813">Transport</keyword>
<dbReference type="GO" id="GO:0055085">
    <property type="term" value="P:transmembrane transport"/>
    <property type="evidence" value="ECO:0007669"/>
    <property type="project" value="InterPro"/>
</dbReference>
<keyword evidence="7 8" id="KW-0472">Membrane</keyword>
<dbReference type="eggNOG" id="COG1175">
    <property type="taxonomic scope" value="Bacteria"/>
</dbReference>
<gene>
    <name evidence="10" type="primary">yurN</name>
    <name evidence="10" type="ORF">PAJ_p0200</name>
</gene>
<dbReference type="KEGG" id="paj:PAJ_p0200"/>
<keyword evidence="3" id="KW-1003">Cell membrane</keyword>
<dbReference type="InterPro" id="IPR035906">
    <property type="entry name" value="MetI-like_sf"/>
</dbReference>
<dbReference type="PATRIC" id="fig|932677.3.peg.4593"/>
<evidence type="ECO:0000313" key="11">
    <source>
        <dbReference type="Proteomes" id="UP000006690"/>
    </source>
</evidence>
<evidence type="ECO:0000259" key="9">
    <source>
        <dbReference type="PROSITE" id="PS50928"/>
    </source>
</evidence>
<proteinExistence type="inferred from homology"/>
<name>A0A0H3L3W9_PANAA</name>
<feature type="transmembrane region" description="Helical" evidence="8">
    <location>
        <begin position="22"/>
        <end position="43"/>
    </location>
</feature>
<dbReference type="SUPFAM" id="SSF161098">
    <property type="entry name" value="MetI-like"/>
    <property type="match status" value="1"/>
</dbReference>
<dbReference type="InterPro" id="IPR051393">
    <property type="entry name" value="ABC_transporter_permease"/>
</dbReference>
<feature type="transmembrane region" description="Helical" evidence="8">
    <location>
        <begin position="219"/>
        <end position="238"/>
    </location>
</feature>
<evidence type="ECO:0000256" key="5">
    <source>
        <dbReference type="ARBA" id="ARBA00022692"/>
    </source>
</evidence>